<dbReference type="GO" id="GO:0016020">
    <property type="term" value="C:membrane"/>
    <property type="evidence" value="ECO:0007669"/>
    <property type="project" value="UniProtKB-SubCell"/>
</dbReference>
<keyword evidence="8" id="KW-1185">Reference proteome</keyword>
<evidence type="ECO:0000313" key="7">
    <source>
        <dbReference type="EnsemblPlants" id="QL07p012749:mrna"/>
    </source>
</evidence>
<dbReference type="EMBL" id="LRBV02000007">
    <property type="status" value="NOT_ANNOTATED_CDS"/>
    <property type="molecule type" value="Genomic_DNA"/>
</dbReference>
<protein>
    <submittedName>
        <fullName evidence="7">Uncharacterized protein</fullName>
    </submittedName>
</protein>
<reference evidence="7" key="2">
    <citation type="submission" date="2021-01" db="UniProtKB">
        <authorList>
            <consortium name="EnsemblPlants"/>
        </authorList>
    </citation>
    <scope>IDENTIFICATION</scope>
</reference>
<dbReference type="AlphaFoldDB" id="A0A7N2R7J6"/>
<evidence type="ECO:0000256" key="1">
    <source>
        <dbReference type="ARBA" id="ARBA00001971"/>
    </source>
</evidence>
<keyword evidence="5" id="KW-1133">Transmembrane helix</keyword>
<dbReference type="PANTHER" id="PTHR24298">
    <property type="entry name" value="FLAVONOID 3'-MONOOXYGENASE-RELATED"/>
    <property type="match status" value="1"/>
</dbReference>
<evidence type="ECO:0000256" key="6">
    <source>
        <dbReference type="ARBA" id="ARBA00023136"/>
    </source>
</evidence>
<comment type="cofactor">
    <cofactor evidence="1">
        <name>heme</name>
        <dbReference type="ChEBI" id="CHEBI:30413"/>
    </cofactor>
</comment>
<dbReference type="InParanoid" id="A0A7N2R7J6"/>
<evidence type="ECO:0000313" key="8">
    <source>
        <dbReference type="Proteomes" id="UP000594261"/>
    </source>
</evidence>
<dbReference type="GO" id="GO:0016709">
    <property type="term" value="F:oxidoreductase activity, acting on paired donors, with incorporation or reduction of molecular oxygen, NAD(P)H as one donor, and incorporation of one atom of oxygen"/>
    <property type="evidence" value="ECO:0007669"/>
    <property type="project" value="TreeGrafter"/>
</dbReference>
<proteinExistence type="predicted"/>
<dbReference type="EnsemblPlants" id="QL07p012749:mrna">
    <property type="protein sequence ID" value="QL07p012749:mrna"/>
    <property type="gene ID" value="QL07p012749"/>
</dbReference>
<dbReference type="InterPro" id="IPR036396">
    <property type="entry name" value="Cyt_P450_sf"/>
</dbReference>
<dbReference type="Gramene" id="QL07p012749:mrna">
    <property type="protein sequence ID" value="QL07p012749:mrna"/>
    <property type="gene ID" value="QL07p012749"/>
</dbReference>
<dbReference type="InterPro" id="IPR001128">
    <property type="entry name" value="Cyt_P450"/>
</dbReference>
<name>A0A7N2R7J6_QUELO</name>
<dbReference type="Gene3D" id="1.10.630.10">
    <property type="entry name" value="Cytochrome P450"/>
    <property type="match status" value="1"/>
</dbReference>
<evidence type="ECO:0000256" key="3">
    <source>
        <dbReference type="ARBA" id="ARBA00022692"/>
    </source>
</evidence>
<keyword evidence="6" id="KW-0472">Membrane</keyword>
<evidence type="ECO:0000256" key="4">
    <source>
        <dbReference type="ARBA" id="ARBA00022723"/>
    </source>
</evidence>
<dbReference type="InterPro" id="IPR051103">
    <property type="entry name" value="Plant_metabolite_P450s"/>
</dbReference>
<accession>A0A7N2R7J6</accession>
<dbReference type="GO" id="GO:0020037">
    <property type="term" value="F:heme binding"/>
    <property type="evidence" value="ECO:0007669"/>
    <property type="project" value="InterPro"/>
</dbReference>
<evidence type="ECO:0000256" key="2">
    <source>
        <dbReference type="ARBA" id="ARBA00004167"/>
    </source>
</evidence>
<dbReference type="SUPFAM" id="SSF48264">
    <property type="entry name" value="Cytochrome P450"/>
    <property type="match status" value="1"/>
</dbReference>
<organism evidence="7 8">
    <name type="scientific">Quercus lobata</name>
    <name type="common">Valley oak</name>
    <dbReference type="NCBI Taxonomy" id="97700"/>
    <lineage>
        <taxon>Eukaryota</taxon>
        <taxon>Viridiplantae</taxon>
        <taxon>Streptophyta</taxon>
        <taxon>Embryophyta</taxon>
        <taxon>Tracheophyta</taxon>
        <taxon>Spermatophyta</taxon>
        <taxon>Magnoliopsida</taxon>
        <taxon>eudicotyledons</taxon>
        <taxon>Gunneridae</taxon>
        <taxon>Pentapetalae</taxon>
        <taxon>rosids</taxon>
        <taxon>fabids</taxon>
        <taxon>Fagales</taxon>
        <taxon>Fagaceae</taxon>
        <taxon>Quercus</taxon>
    </lineage>
</organism>
<dbReference type="PANTHER" id="PTHR24298:SF204">
    <property type="entry name" value="CYTOCHROME P450, FAMILY 712, SUBFAMILY A, POLYPEPTIDE 1"/>
    <property type="match status" value="1"/>
</dbReference>
<dbReference type="GO" id="GO:0005506">
    <property type="term" value="F:iron ion binding"/>
    <property type="evidence" value="ECO:0007669"/>
    <property type="project" value="InterPro"/>
</dbReference>
<keyword evidence="4" id="KW-0479">Metal-binding</keyword>
<keyword evidence="3" id="KW-0812">Transmembrane</keyword>
<reference evidence="7 8" key="1">
    <citation type="journal article" date="2016" name="G3 (Bethesda)">
        <title>First Draft Assembly and Annotation of the Genome of a California Endemic Oak Quercus lobata Nee (Fagaceae).</title>
        <authorList>
            <person name="Sork V.L."/>
            <person name="Fitz-Gibbon S.T."/>
            <person name="Puiu D."/>
            <person name="Crepeau M."/>
            <person name="Gugger P.F."/>
            <person name="Sherman R."/>
            <person name="Stevens K."/>
            <person name="Langley C.H."/>
            <person name="Pellegrini M."/>
            <person name="Salzberg S.L."/>
        </authorList>
    </citation>
    <scope>NUCLEOTIDE SEQUENCE [LARGE SCALE GENOMIC DNA]</scope>
    <source>
        <strain evidence="7 8">cv. SW786</strain>
    </source>
</reference>
<evidence type="ECO:0000256" key="5">
    <source>
        <dbReference type="ARBA" id="ARBA00022989"/>
    </source>
</evidence>
<comment type="subcellular location">
    <subcellularLocation>
        <location evidence="2">Membrane</location>
        <topology evidence="2">Single-pass membrane protein</topology>
    </subcellularLocation>
</comment>
<dbReference type="Proteomes" id="UP000594261">
    <property type="component" value="Chromosome 7"/>
</dbReference>
<dbReference type="Pfam" id="PF00067">
    <property type="entry name" value="p450"/>
    <property type="match status" value="1"/>
</dbReference>
<sequence>MDELISQQQTPLTFTSSGSIASSGNDVFSQVLGKERNGQIHVLGFGLTPSKFVAKKALQENIAKHFAAFFWEIIRPNGLVKELDMPDLPYLCLVIRETLTLHPSGPFIIRECAEDCKVNVSLVKAKSSVLIYIYAIIETQNFGLT</sequence>